<dbReference type="OrthoDB" id="1422031at2"/>
<organism evidence="2 3">
    <name type="scientific">Hydrotalea sandarakina</name>
    <dbReference type="NCBI Taxonomy" id="1004304"/>
    <lineage>
        <taxon>Bacteria</taxon>
        <taxon>Pseudomonadati</taxon>
        <taxon>Bacteroidota</taxon>
        <taxon>Chitinophagia</taxon>
        <taxon>Chitinophagales</taxon>
        <taxon>Chitinophagaceae</taxon>
        <taxon>Hydrotalea</taxon>
    </lineage>
</organism>
<proteinExistence type="predicted"/>
<evidence type="ECO:0000259" key="1">
    <source>
        <dbReference type="Pfam" id="PF20243"/>
    </source>
</evidence>
<feature type="domain" description="Copper-binding protein MbnP-like" evidence="1">
    <location>
        <begin position="20"/>
        <end position="201"/>
    </location>
</feature>
<keyword evidence="3" id="KW-1185">Reference proteome</keyword>
<dbReference type="InterPro" id="IPR046863">
    <property type="entry name" value="MbnP-like_dom"/>
</dbReference>
<evidence type="ECO:0000313" key="3">
    <source>
        <dbReference type="Proteomes" id="UP000249720"/>
    </source>
</evidence>
<dbReference type="Proteomes" id="UP000249720">
    <property type="component" value="Unassembled WGS sequence"/>
</dbReference>
<name>A0A2W7SC39_9BACT</name>
<dbReference type="EMBL" id="QKZV01000002">
    <property type="protein sequence ID" value="PZX64619.1"/>
    <property type="molecule type" value="Genomic_DNA"/>
</dbReference>
<dbReference type="Pfam" id="PF20243">
    <property type="entry name" value="MbnP"/>
    <property type="match status" value="1"/>
</dbReference>
<reference evidence="2 3" key="1">
    <citation type="submission" date="2018-06" db="EMBL/GenBank/DDBJ databases">
        <title>Genomic Encyclopedia of Archaeal and Bacterial Type Strains, Phase II (KMG-II): from individual species to whole genera.</title>
        <authorList>
            <person name="Goeker M."/>
        </authorList>
    </citation>
    <scope>NUCLEOTIDE SEQUENCE [LARGE SCALE GENOMIC DNA]</scope>
    <source>
        <strain evidence="2 3">DSM 23241</strain>
    </source>
</reference>
<accession>A0A2W7SC39</accession>
<sequence length="234" mass="25867">MKQLYMMMLGMLVVIGSFAQNLQLKFIPLAGNTSLVLDDSIYQTKAGEPITVRKFLFYVSHIQVKDVHGKTIPVKNNYYLFSASDTATWNIALPIQPQMLSAVSFTIGVDSIKNVSGIQTGALDPMLGMFWTWNTGYIFAKLEGNSTASPLPQQTFSYHVGGYKHNENAARTIYIPINSSHKVTTITIGANVLSWFNGVNALSIKAHPLCHSPGKLAMQIADNYSNMFQLLKVQ</sequence>
<protein>
    <recommendedName>
        <fullName evidence="1">Copper-binding protein MbnP-like domain-containing protein</fullName>
    </recommendedName>
</protein>
<dbReference type="RefSeq" id="WP_146250367.1">
    <property type="nucleotide sequence ID" value="NZ_QKZV01000002.1"/>
</dbReference>
<evidence type="ECO:0000313" key="2">
    <source>
        <dbReference type="EMBL" id="PZX64619.1"/>
    </source>
</evidence>
<gene>
    <name evidence="2" type="ORF">LX80_00816</name>
</gene>
<comment type="caution">
    <text evidence="2">The sequence shown here is derived from an EMBL/GenBank/DDBJ whole genome shotgun (WGS) entry which is preliminary data.</text>
</comment>
<dbReference type="AlphaFoldDB" id="A0A2W7SC39"/>